<dbReference type="Pfam" id="PF02954">
    <property type="entry name" value="HTH_8"/>
    <property type="match status" value="1"/>
</dbReference>
<evidence type="ECO:0000259" key="1">
    <source>
        <dbReference type="Pfam" id="PF02954"/>
    </source>
</evidence>
<dbReference type="PRINTS" id="PR01590">
    <property type="entry name" value="HTHFIS"/>
</dbReference>
<sequence>MVSGALWRDKRVVEKFTVRYVRDVLERTEGNVSRAAEMSGLTRAALQKIMRRYGIRSEDYRALSSHSRA</sequence>
<evidence type="ECO:0000313" key="3">
    <source>
        <dbReference type="Proteomes" id="UP000192783"/>
    </source>
</evidence>
<protein>
    <submittedName>
        <fullName evidence="2">Regulatory protein, Fis family</fullName>
    </submittedName>
</protein>
<dbReference type="EMBL" id="FWXF01000003">
    <property type="protein sequence ID" value="SMC20576.1"/>
    <property type="molecule type" value="Genomic_DNA"/>
</dbReference>
<accession>A0A1W1X9I6</accession>
<name>A0A1W1X9I6_9BACT</name>
<evidence type="ECO:0000313" key="2">
    <source>
        <dbReference type="EMBL" id="SMC20576.1"/>
    </source>
</evidence>
<reference evidence="2 3" key="1">
    <citation type="submission" date="2017-04" db="EMBL/GenBank/DDBJ databases">
        <authorList>
            <person name="Afonso C.L."/>
            <person name="Miller P.J."/>
            <person name="Scott M.A."/>
            <person name="Spackman E."/>
            <person name="Goraichik I."/>
            <person name="Dimitrov K.M."/>
            <person name="Suarez D.L."/>
            <person name="Swayne D.E."/>
        </authorList>
    </citation>
    <scope>NUCLEOTIDE SEQUENCE [LARGE SCALE GENOMIC DNA]</scope>
    <source>
        <strain evidence="2 3">DSM 13146</strain>
    </source>
</reference>
<feature type="domain" description="DNA binding HTH" evidence="1">
    <location>
        <begin position="20"/>
        <end position="53"/>
    </location>
</feature>
<dbReference type="AlphaFoldDB" id="A0A1W1X9I6"/>
<dbReference type="GO" id="GO:0043565">
    <property type="term" value="F:sequence-specific DNA binding"/>
    <property type="evidence" value="ECO:0007669"/>
    <property type="project" value="InterPro"/>
</dbReference>
<dbReference type="SUPFAM" id="SSF46689">
    <property type="entry name" value="Homeodomain-like"/>
    <property type="match status" value="1"/>
</dbReference>
<gene>
    <name evidence="2" type="ORF">SAMN02746041_00951</name>
</gene>
<organism evidence="2 3">
    <name type="scientific">Desulfacinum hydrothermale DSM 13146</name>
    <dbReference type="NCBI Taxonomy" id="1121390"/>
    <lineage>
        <taxon>Bacteria</taxon>
        <taxon>Pseudomonadati</taxon>
        <taxon>Thermodesulfobacteriota</taxon>
        <taxon>Syntrophobacteria</taxon>
        <taxon>Syntrophobacterales</taxon>
        <taxon>Syntrophobacteraceae</taxon>
        <taxon>Desulfacinum</taxon>
    </lineage>
</organism>
<dbReference type="STRING" id="1121390.SAMN02746041_00951"/>
<proteinExistence type="predicted"/>
<dbReference type="InterPro" id="IPR002197">
    <property type="entry name" value="HTH_Fis"/>
</dbReference>
<dbReference type="InterPro" id="IPR009057">
    <property type="entry name" value="Homeodomain-like_sf"/>
</dbReference>
<keyword evidence="3" id="KW-1185">Reference proteome</keyword>
<dbReference type="Gene3D" id="1.10.10.60">
    <property type="entry name" value="Homeodomain-like"/>
    <property type="match status" value="1"/>
</dbReference>
<dbReference type="Proteomes" id="UP000192783">
    <property type="component" value="Unassembled WGS sequence"/>
</dbReference>